<dbReference type="PANTHER" id="PTHR28309">
    <property type="entry name" value="REQUIRED FOR EXCISION 1-B DOMAIN-CONTAINING PROTEIN"/>
    <property type="match status" value="1"/>
</dbReference>
<proteinExistence type="predicted"/>
<name>A0AAV7L136_PLEWA</name>
<organism evidence="3 4">
    <name type="scientific">Pleurodeles waltl</name>
    <name type="common">Iberian ribbed newt</name>
    <dbReference type="NCBI Taxonomy" id="8319"/>
    <lineage>
        <taxon>Eukaryota</taxon>
        <taxon>Metazoa</taxon>
        <taxon>Chordata</taxon>
        <taxon>Craniata</taxon>
        <taxon>Vertebrata</taxon>
        <taxon>Euteleostomi</taxon>
        <taxon>Amphibia</taxon>
        <taxon>Batrachia</taxon>
        <taxon>Caudata</taxon>
        <taxon>Salamandroidea</taxon>
        <taxon>Salamandridae</taxon>
        <taxon>Pleurodelinae</taxon>
        <taxon>Pleurodeles</taxon>
    </lineage>
</organism>
<evidence type="ECO:0000256" key="1">
    <source>
        <dbReference type="SAM" id="Coils"/>
    </source>
</evidence>
<gene>
    <name evidence="3" type="ORF">NDU88_005538</name>
</gene>
<dbReference type="InterPro" id="IPR039491">
    <property type="entry name" value="REX1-B"/>
</dbReference>
<dbReference type="AlphaFoldDB" id="A0AAV7L136"/>
<comment type="caution">
    <text evidence="3">The sequence shown here is derived from an EMBL/GenBank/DDBJ whole genome shotgun (WGS) entry which is preliminary data.</text>
</comment>
<evidence type="ECO:0000256" key="2">
    <source>
        <dbReference type="SAM" id="MobiDB-lite"/>
    </source>
</evidence>
<dbReference type="Pfam" id="PF14966">
    <property type="entry name" value="DNA_repr_REX1B"/>
    <property type="match status" value="1"/>
</dbReference>
<protein>
    <submittedName>
        <fullName evidence="3">Uncharacterized protein</fullName>
    </submittedName>
</protein>
<feature type="coiled-coil region" evidence="1">
    <location>
        <begin position="146"/>
        <end position="173"/>
    </location>
</feature>
<feature type="region of interest" description="Disordered" evidence="2">
    <location>
        <begin position="278"/>
        <end position="343"/>
    </location>
</feature>
<reference evidence="3" key="1">
    <citation type="journal article" date="2022" name="bioRxiv">
        <title>Sequencing and chromosome-scale assembly of the giantPleurodeles waltlgenome.</title>
        <authorList>
            <person name="Brown T."/>
            <person name="Elewa A."/>
            <person name="Iarovenko S."/>
            <person name="Subramanian E."/>
            <person name="Araus A.J."/>
            <person name="Petzold A."/>
            <person name="Susuki M."/>
            <person name="Suzuki K.-i.T."/>
            <person name="Hayashi T."/>
            <person name="Toyoda A."/>
            <person name="Oliveira C."/>
            <person name="Osipova E."/>
            <person name="Leigh N.D."/>
            <person name="Simon A."/>
            <person name="Yun M.H."/>
        </authorList>
    </citation>
    <scope>NUCLEOTIDE SEQUENCE</scope>
    <source>
        <strain evidence="3">20211129_DDA</strain>
        <tissue evidence="3">Liver</tissue>
    </source>
</reference>
<evidence type="ECO:0000313" key="4">
    <source>
        <dbReference type="Proteomes" id="UP001066276"/>
    </source>
</evidence>
<evidence type="ECO:0000313" key="3">
    <source>
        <dbReference type="EMBL" id="KAJ1085406.1"/>
    </source>
</evidence>
<sequence length="343" mass="38428">MGGGDEEPISAQEAARPGSALQRCELRITRFIFFIFVDVIGKISRPGKITSQWFLDSVLCSLTSIGMSDGEFKALVQRFYTLQNERVEAYRLFEEGHQAYLRTSPHYGFVQYRQLVHEITLAFGGISKEMIQIKDRFREVYDRSDLAQHIERMQEHEKEKLELTARLQIAKQNVLDHPGTETYQEEVQELKHKIIKTIAAISEVLQDFNKSDVESGVISKAKSGIKFAEVSKNKSDLEPVAINKRKSDIKPVGVSKGKSGIKSAWVSKSDLEPVTVSKASDVEPGAVSKSNRNTKLPEESNNEMEFAVISKSKSDLESARASKSKKAIKPFGVSKSKNDLEPS</sequence>
<dbReference type="EMBL" id="JANPWB010000016">
    <property type="protein sequence ID" value="KAJ1085406.1"/>
    <property type="molecule type" value="Genomic_DNA"/>
</dbReference>
<dbReference type="PANTHER" id="PTHR28309:SF1">
    <property type="entry name" value="REQUIRED FOR EXCISION 1-B DOMAIN-CONTAINING PROTEIN"/>
    <property type="match status" value="1"/>
</dbReference>
<dbReference type="Proteomes" id="UP001066276">
    <property type="component" value="Chromosome 12"/>
</dbReference>
<keyword evidence="1" id="KW-0175">Coiled coil</keyword>
<keyword evidence="4" id="KW-1185">Reference proteome</keyword>
<accession>A0AAV7L136</accession>